<reference evidence="1 2" key="1">
    <citation type="submission" date="2019-08" db="EMBL/GenBank/DDBJ databases">
        <title>Deep-cultivation of Planctomycetes and their phenomic and genomic characterization uncovers novel biology.</title>
        <authorList>
            <person name="Wiegand S."/>
            <person name="Jogler M."/>
            <person name="Boedeker C."/>
            <person name="Pinto D."/>
            <person name="Vollmers J."/>
            <person name="Rivas-Marin E."/>
            <person name="Kohn T."/>
            <person name="Peeters S.H."/>
            <person name="Heuer A."/>
            <person name="Rast P."/>
            <person name="Oberbeckmann S."/>
            <person name="Bunk B."/>
            <person name="Jeske O."/>
            <person name="Meyerdierks A."/>
            <person name="Storesund J.E."/>
            <person name="Kallscheuer N."/>
            <person name="Luecker S."/>
            <person name="Lage O.M."/>
            <person name="Pohl T."/>
            <person name="Merkel B.J."/>
            <person name="Hornburger P."/>
            <person name="Mueller R.-W."/>
            <person name="Bruemmer F."/>
            <person name="Labrenz M."/>
            <person name="Spormann A.M."/>
            <person name="Op den Camp H."/>
            <person name="Overmann J."/>
            <person name="Amann R."/>
            <person name="Jetten M.S.M."/>
            <person name="Mascher T."/>
            <person name="Medema M.H."/>
            <person name="Devos D.P."/>
            <person name="Kaster A.-K."/>
            <person name="Ovreas L."/>
            <person name="Rohde M."/>
            <person name="Galperin M.Y."/>
            <person name="Jogler C."/>
        </authorList>
    </citation>
    <scope>NUCLEOTIDE SEQUENCE [LARGE SCALE GENOMIC DNA]</scope>
    <source>
        <strain evidence="1 2">Pr1d</strain>
    </source>
</reference>
<evidence type="ECO:0000313" key="2">
    <source>
        <dbReference type="Proteomes" id="UP000323917"/>
    </source>
</evidence>
<proteinExistence type="predicted"/>
<evidence type="ECO:0000313" key="1">
    <source>
        <dbReference type="EMBL" id="QEG35529.1"/>
    </source>
</evidence>
<keyword evidence="2" id="KW-1185">Reference proteome</keyword>
<dbReference type="Proteomes" id="UP000323917">
    <property type="component" value="Chromosome"/>
</dbReference>
<dbReference type="KEGG" id="bgok:Pr1d_28300"/>
<dbReference type="AlphaFoldDB" id="A0A5B9QCK1"/>
<name>A0A5B9QCK1_9BACT</name>
<dbReference type="EMBL" id="CP042913">
    <property type="protein sequence ID" value="QEG35529.1"/>
    <property type="molecule type" value="Genomic_DNA"/>
</dbReference>
<accession>A0A5B9QCK1</accession>
<protein>
    <submittedName>
        <fullName evidence="1">Uncharacterized protein</fullName>
    </submittedName>
</protein>
<sequence>MRNAIPKMNRRAKSRLVYLPPKRGIGRLCPDAKLSPIGNVNQSGLFWQHRAASAIIAQLAVGTITCDSFQTGGNPLIDYL</sequence>
<gene>
    <name evidence="1" type="ORF">Pr1d_28300</name>
</gene>
<organism evidence="1 2">
    <name type="scientific">Bythopirellula goksoeyrii</name>
    <dbReference type="NCBI Taxonomy" id="1400387"/>
    <lineage>
        <taxon>Bacteria</taxon>
        <taxon>Pseudomonadati</taxon>
        <taxon>Planctomycetota</taxon>
        <taxon>Planctomycetia</taxon>
        <taxon>Pirellulales</taxon>
        <taxon>Lacipirellulaceae</taxon>
        <taxon>Bythopirellula</taxon>
    </lineage>
</organism>